<accession>A0A0E9VRN5</accession>
<organism evidence="1">
    <name type="scientific">Anguilla anguilla</name>
    <name type="common">European freshwater eel</name>
    <name type="synonym">Muraena anguilla</name>
    <dbReference type="NCBI Taxonomy" id="7936"/>
    <lineage>
        <taxon>Eukaryota</taxon>
        <taxon>Metazoa</taxon>
        <taxon>Chordata</taxon>
        <taxon>Craniata</taxon>
        <taxon>Vertebrata</taxon>
        <taxon>Euteleostomi</taxon>
        <taxon>Actinopterygii</taxon>
        <taxon>Neopterygii</taxon>
        <taxon>Teleostei</taxon>
        <taxon>Anguilliformes</taxon>
        <taxon>Anguillidae</taxon>
        <taxon>Anguilla</taxon>
    </lineage>
</organism>
<evidence type="ECO:0000313" key="1">
    <source>
        <dbReference type="EMBL" id="JAH80754.1"/>
    </source>
</evidence>
<dbReference type="AlphaFoldDB" id="A0A0E9VRN5"/>
<reference evidence="1" key="2">
    <citation type="journal article" date="2015" name="Fish Shellfish Immunol.">
        <title>Early steps in the European eel (Anguilla anguilla)-Vibrio vulnificus interaction in the gills: Role of the RtxA13 toxin.</title>
        <authorList>
            <person name="Callol A."/>
            <person name="Pajuelo D."/>
            <person name="Ebbesson L."/>
            <person name="Teles M."/>
            <person name="MacKenzie S."/>
            <person name="Amaro C."/>
        </authorList>
    </citation>
    <scope>NUCLEOTIDE SEQUENCE</scope>
</reference>
<proteinExistence type="predicted"/>
<protein>
    <submittedName>
        <fullName evidence="1">Uncharacterized protein</fullName>
    </submittedName>
</protein>
<dbReference type="EMBL" id="GBXM01027823">
    <property type="protein sequence ID" value="JAH80754.1"/>
    <property type="molecule type" value="Transcribed_RNA"/>
</dbReference>
<reference evidence="1" key="1">
    <citation type="submission" date="2014-11" db="EMBL/GenBank/DDBJ databases">
        <authorList>
            <person name="Amaro Gonzalez C."/>
        </authorList>
    </citation>
    <scope>NUCLEOTIDE SEQUENCE</scope>
</reference>
<sequence>MNINLSERPGSMLLEAMQ</sequence>
<name>A0A0E9VRN5_ANGAN</name>